<comment type="similarity">
    <text evidence="1">Belongs to the AB hydrolase superfamily. AB hydrolase 4 family.</text>
</comment>
<comment type="caution">
    <text evidence="4">The sequence shown here is derived from an EMBL/GenBank/DDBJ whole genome shotgun (WGS) entry which is preliminary data.</text>
</comment>
<proteinExistence type="inferred from homology"/>
<evidence type="ECO:0000313" key="4">
    <source>
        <dbReference type="EMBL" id="OQK16347.1"/>
    </source>
</evidence>
<dbReference type="InterPro" id="IPR000073">
    <property type="entry name" value="AB_hydrolase_1"/>
</dbReference>
<dbReference type="PIRSF" id="PIRSF005211">
    <property type="entry name" value="Ab_hydro_YheT"/>
    <property type="match status" value="1"/>
</dbReference>
<dbReference type="OrthoDB" id="332676at2"/>
<feature type="active site" description="Charge relay system" evidence="2">
    <location>
        <position position="300"/>
    </location>
</feature>
<dbReference type="PANTHER" id="PTHR10794">
    <property type="entry name" value="ABHYDROLASE DOMAIN-CONTAINING PROTEIN"/>
    <property type="match status" value="1"/>
</dbReference>
<feature type="domain" description="AB hydrolase-1" evidence="3">
    <location>
        <begin position="58"/>
        <end position="305"/>
    </location>
</feature>
<dbReference type="RefSeq" id="WP_080520973.1">
    <property type="nucleotide sequence ID" value="NZ_LPUF01000001.1"/>
</dbReference>
<evidence type="ECO:0000313" key="5">
    <source>
        <dbReference type="Proteomes" id="UP000191980"/>
    </source>
</evidence>
<dbReference type="NCBIfam" id="NF008218">
    <property type="entry name" value="PRK10985.1"/>
    <property type="match status" value="1"/>
</dbReference>
<accession>A0A1V8M447</accession>
<organism evidence="4 5">
    <name type="scientific">Methyloprofundus sedimenti</name>
    <dbReference type="NCBI Taxonomy" id="1420851"/>
    <lineage>
        <taxon>Bacteria</taxon>
        <taxon>Pseudomonadati</taxon>
        <taxon>Pseudomonadota</taxon>
        <taxon>Gammaproteobacteria</taxon>
        <taxon>Methylococcales</taxon>
        <taxon>Methylococcaceae</taxon>
        <taxon>Methyloprofundus</taxon>
    </lineage>
</organism>
<feature type="active site" description="Charge relay system" evidence="2">
    <location>
        <position position="272"/>
    </location>
</feature>
<dbReference type="Proteomes" id="UP000191980">
    <property type="component" value="Unassembled WGS sequence"/>
</dbReference>
<dbReference type="InterPro" id="IPR012020">
    <property type="entry name" value="ABHD4"/>
</dbReference>
<dbReference type="AlphaFoldDB" id="A0A1V8M447"/>
<dbReference type="SUPFAM" id="SSF53474">
    <property type="entry name" value="alpha/beta-Hydrolases"/>
    <property type="match status" value="1"/>
</dbReference>
<feature type="active site" description="Charge relay system" evidence="2">
    <location>
        <position position="138"/>
    </location>
</feature>
<dbReference type="GO" id="GO:0047372">
    <property type="term" value="F:monoacylglycerol lipase activity"/>
    <property type="evidence" value="ECO:0007669"/>
    <property type="project" value="TreeGrafter"/>
</dbReference>
<name>A0A1V8M447_9GAMM</name>
<protein>
    <submittedName>
        <fullName evidence="4">Alpha/beta hydrolase</fullName>
    </submittedName>
</protein>
<dbReference type="Gene3D" id="3.40.50.1820">
    <property type="entry name" value="alpha/beta hydrolase"/>
    <property type="match status" value="1"/>
</dbReference>
<evidence type="ECO:0000256" key="2">
    <source>
        <dbReference type="PIRSR" id="PIRSR005211-1"/>
    </source>
</evidence>
<dbReference type="PANTHER" id="PTHR10794:SF94">
    <property type="entry name" value="ESTERASE YHET-RELATED"/>
    <property type="match status" value="1"/>
</dbReference>
<keyword evidence="5" id="KW-1185">Reference proteome</keyword>
<sequence length="331" mass="37230">MLIQSTFKPAWWLNNAHLQTLYPALFRKLPNSLLKRERLITADDDFIDIDFCGEGDQPLVILLHGLTGSSQSIYIKGLQQALLAQGLRSAALNFRGCSGEYNHSSRCYHSGETGDIDFLYRTLRAREPDLPMAAVGFSLGGNVLLKWLGEQGSGVQLFAATAVSVPLVLSACASKLDSGFSKLYRASLLRELKEYVHLKQQHLESLGKTEEAKILRQVGDLDKITSFWQYDDRVIAKLYDFANVEDYYQRSSSRQFLQSIRIPTLLIQAQDDPFMTPAVIPDITELSSCVFLETTPAGGHVGFISGHNPFRPEYWLEQRIPEFLLEQLSHV</sequence>
<dbReference type="Pfam" id="PF00561">
    <property type="entry name" value="Abhydrolase_1"/>
    <property type="match status" value="1"/>
</dbReference>
<dbReference type="EMBL" id="LPUF01000001">
    <property type="protein sequence ID" value="OQK16347.1"/>
    <property type="molecule type" value="Genomic_DNA"/>
</dbReference>
<dbReference type="InterPro" id="IPR029058">
    <property type="entry name" value="AB_hydrolase_fold"/>
</dbReference>
<evidence type="ECO:0000259" key="3">
    <source>
        <dbReference type="Pfam" id="PF00561"/>
    </source>
</evidence>
<reference evidence="4 5" key="1">
    <citation type="submission" date="2015-12" db="EMBL/GenBank/DDBJ databases">
        <authorList>
            <person name="Shamseldin A."/>
            <person name="Moawad H."/>
            <person name="Abd El-Rahim W.M."/>
            <person name="Sadowsky M.J."/>
        </authorList>
    </citation>
    <scope>NUCLEOTIDE SEQUENCE [LARGE SCALE GENOMIC DNA]</scope>
    <source>
        <strain evidence="4 5">WF1</strain>
    </source>
</reference>
<keyword evidence="4" id="KW-0378">Hydrolase</keyword>
<dbReference type="STRING" id="1420851.AU255_00060"/>
<evidence type="ECO:0000256" key="1">
    <source>
        <dbReference type="ARBA" id="ARBA00010884"/>
    </source>
</evidence>
<dbReference type="InterPro" id="IPR050960">
    <property type="entry name" value="AB_hydrolase_4_sf"/>
</dbReference>
<gene>
    <name evidence="4" type="ORF">AU255_00060</name>
</gene>
<dbReference type="GO" id="GO:0034338">
    <property type="term" value="F:short-chain carboxylesterase activity"/>
    <property type="evidence" value="ECO:0007669"/>
    <property type="project" value="TreeGrafter"/>
</dbReference>